<sequence length="349" mass="38637">MFKTMRKIFIGLSLLLSGSLALSSCSEKKQTEASPRYVKVTNVGSASKVESYSFSGQIHEKNEINLAFKVGGQLEKLLVNEGDYVAKGQLIAEVDSRDYLVRLDAAKAQYMQAKSEYERYQQLYDRKKLPVNTLDKLKAAYLATKSNFDAAQNAVNDTQLKAPFSGYVFQRTVANYDNIAPGQTIVTVIDVSSLEVRFNISGNLLRAVQHADSIRCDFSVEGFNNVPAKLLAINQKANTTDQYEVRAQLQAQSLHLKPGMTAKIRVTDHLESAQPMTVPVGAVFYKANQPRVWTVDQSNMKVKSTPVKLGNLRENGQIEVLNGISDKEPVVIAGVNSLVENQEVKILNL</sequence>
<name>A0A2T5BYY5_9BACT</name>
<dbReference type="NCBIfam" id="TIGR01730">
    <property type="entry name" value="RND_mfp"/>
    <property type="match status" value="1"/>
</dbReference>
<organism evidence="4 5">
    <name type="scientific">Mangrovibacterium marinum</name>
    <dbReference type="NCBI Taxonomy" id="1639118"/>
    <lineage>
        <taxon>Bacteria</taxon>
        <taxon>Pseudomonadati</taxon>
        <taxon>Bacteroidota</taxon>
        <taxon>Bacteroidia</taxon>
        <taxon>Marinilabiliales</taxon>
        <taxon>Prolixibacteraceae</taxon>
        <taxon>Mangrovibacterium</taxon>
    </lineage>
</organism>
<protein>
    <submittedName>
        <fullName evidence="4">RND family efflux transporter MFP subunit</fullName>
    </submittedName>
</protein>
<dbReference type="InterPro" id="IPR058625">
    <property type="entry name" value="MdtA-like_BSH"/>
</dbReference>
<evidence type="ECO:0000259" key="3">
    <source>
        <dbReference type="Pfam" id="PF25917"/>
    </source>
</evidence>
<proteinExistence type="inferred from homology"/>
<dbReference type="Gene3D" id="2.40.50.100">
    <property type="match status" value="2"/>
</dbReference>
<accession>A0A2T5BYY5</accession>
<dbReference type="Gene3D" id="2.40.420.20">
    <property type="match status" value="1"/>
</dbReference>
<dbReference type="PANTHER" id="PTHR30469:SF20">
    <property type="entry name" value="EFFLUX RND TRANSPORTER PERIPLASMIC ADAPTOR SUBUNIT"/>
    <property type="match status" value="1"/>
</dbReference>
<comment type="caution">
    <text evidence="4">The sequence shown here is derived from an EMBL/GenBank/DDBJ whole genome shotgun (WGS) entry which is preliminary data.</text>
</comment>
<feature type="domain" description="Multidrug resistance protein MdtA-like barrel-sandwich hybrid" evidence="3">
    <location>
        <begin position="66"/>
        <end position="189"/>
    </location>
</feature>
<evidence type="ECO:0000256" key="2">
    <source>
        <dbReference type="SAM" id="SignalP"/>
    </source>
</evidence>
<dbReference type="PANTHER" id="PTHR30469">
    <property type="entry name" value="MULTIDRUG RESISTANCE PROTEIN MDTA"/>
    <property type="match status" value="1"/>
</dbReference>
<dbReference type="EMBL" id="QAAD01000017">
    <property type="protein sequence ID" value="PTN07465.1"/>
    <property type="molecule type" value="Genomic_DNA"/>
</dbReference>
<feature type="signal peptide" evidence="2">
    <location>
        <begin position="1"/>
        <end position="23"/>
    </location>
</feature>
<dbReference type="GO" id="GO:1990281">
    <property type="term" value="C:efflux pump complex"/>
    <property type="evidence" value="ECO:0007669"/>
    <property type="project" value="TreeGrafter"/>
</dbReference>
<evidence type="ECO:0000313" key="5">
    <source>
        <dbReference type="Proteomes" id="UP000243525"/>
    </source>
</evidence>
<keyword evidence="2" id="KW-0732">Signal</keyword>
<comment type="similarity">
    <text evidence="1">Belongs to the membrane fusion protein (MFP) (TC 8.A.1) family.</text>
</comment>
<dbReference type="AlphaFoldDB" id="A0A2T5BYY5"/>
<gene>
    <name evidence="4" type="ORF">C8N47_11760</name>
</gene>
<dbReference type="InterPro" id="IPR006143">
    <property type="entry name" value="RND_pump_MFP"/>
</dbReference>
<keyword evidence="5" id="KW-1185">Reference proteome</keyword>
<dbReference type="SUPFAM" id="SSF111369">
    <property type="entry name" value="HlyD-like secretion proteins"/>
    <property type="match status" value="1"/>
</dbReference>
<reference evidence="4 5" key="1">
    <citation type="submission" date="2018-04" db="EMBL/GenBank/DDBJ databases">
        <title>Genomic Encyclopedia of Archaeal and Bacterial Type Strains, Phase II (KMG-II): from individual species to whole genera.</title>
        <authorList>
            <person name="Goeker M."/>
        </authorList>
    </citation>
    <scope>NUCLEOTIDE SEQUENCE [LARGE SCALE GENOMIC DNA]</scope>
    <source>
        <strain evidence="4 5">DSM 28823</strain>
    </source>
</reference>
<evidence type="ECO:0000256" key="1">
    <source>
        <dbReference type="ARBA" id="ARBA00009477"/>
    </source>
</evidence>
<evidence type="ECO:0000313" key="4">
    <source>
        <dbReference type="EMBL" id="PTN07465.1"/>
    </source>
</evidence>
<dbReference type="Proteomes" id="UP000243525">
    <property type="component" value="Unassembled WGS sequence"/>
</dbReference>
<dbReference type="Pfam" id="PF25917">
    <property type="entry name" value="BSH_RND"/>
    <property type="match status" value="1"/>
</dbReference>
<feature type="chain" id="PRO_5015486718" evidence="2">
    <location>
        <begin position="24"/>
        <end position="349"/>
    </location>
</feature>
<dbReference type="GO" id="GO:0015562">
    <property type="term" value="F:efflux transmembrane transporter activity"/>
    <property type="evidence" value="ECO:0007669"/>
    <property type="project" value="TreeGrafter"/>
</dbReference>
<dbReference type="PROSITE" id="PS51257">
    <property type="entry name" value="PROKAR_LIPOPROTEIN"/>
    <property type="match status" value="1"/>
</dbReference>
<dbReference type="OrthoDB" id="9784685at2"/>